<dbReference type="PANTHER" id="PTHR46654">
    <property type="entry name" value="E3 UBIQUITIN-PROTEIN LIGASE HECTD3"/>
    <property type="match status" value="1"/>
</dbReference>
<evidence type="ECO:0000256" key="1">
    <source>
        <dbReference type="ARBA" id="ARBA00022786"/>
    </source>
</evidence>
<gene>
    <name evidence="4" type="primary">PmlGA01_110024200</name>
    <name evidence="4" type="ORF">PMLGA01_110024200</name>
</gene>
<accession>A0A1C3KZI4</accession>
<dbReference type="InterPro" id="IPR035983">
    <property type="entry name" value="Hect_E3_ubiquitin_ligase"/>
</dbReference>
<dbReference type="GO" id="GO:0004842">
    <property type="term" value="F:ubiquitin-protein transferase activity"/>
    <property type="evidence" value="ECO:0007669"/>
    <property type="project" value="InterPro"/>
</dbReference>
<organism evidence="4 5">
    <name type="scientific">Plasmodium malariae</name>
    <dbReference type="NCBI Taxonomy" id="5858"/>
    <lineage>
        <taxon>Eukaryota</taxon>
        <taxon>Sar</taxon>
        <taxon>Alveolata</taxon>
        <taxon>Apicomplexa</taxon>
        <taxon>Aconoidasida</taxon>
        <taxon>Haemosporida</taxon>
        <taxon>Plasmodiidae</taxon>
        <taxon>Plasmodium</taxon>
        <taxon>Plasmodium (Plasmodium)</taxon>
    </lineage>
</organism>
<evidence type="ECO:0000313" key="5">
    <source>
        <dbReference type="Proteomes" id="UP000219799"/>
    </source>
</evidence>
<evidence type="ECO:0000259" key="3">
    <source>
        <dbReference type="PROSITE" id="PS50237"/>
    </source>
</evidence>
<dbReference type="Proteomes" id="UP000219799">
    <property type="component" value="Chromosome 11"/>
</dbReference>
<dbReference type="PANTHER" id="PTHR46654:SF1">
    <property type="entry name" value="E3 UBIQUITIN-PROTEIN LIGASE HECTD3"/>
    <property type="match status" value="1"/>
</dbReference>
<keyword evidence="4" id="KW-0808">Transferase</keyword>
<dbReference type="PROSITE" id="PS50237">
    <property type="entry name" value="HECT"/>
    <property type="match status" value="1"/>
</dbReference>
<reference evidence="4 5" key="1">
    <citation type="submission" date="2016-06" db="EMBL/GenBank/DDBJ databases">
        <authorList>
            <consortium name="Pathogen Informatics"/>
        </authorList>
    </citation>
    <scope>NUCLEOTIDE SEQUENCE [LARGE SCALE GENOMIC DNA]</scope>
    <source>
        <strain evidence="4">PmlGA01</strain>
    </source>
</reference>
<dbReference type="AlphaFoldDB" id="A0A1C3KZI4"/>
<protein>
    <submittedName>
        <fullName evidence="4">HECT-domain (Ubiquitin-transferase), putative</fullName>
    </submittedName>
</protein>
<dbReference type="SMART" id="SM00119">
    <property type="entry name" value="HECTc"/>
    <property type="match status" value="1"/>
</dbReference>
<proteinExistence type="predicted"/>
<feature type="domain" description="HECT" evidence="3">
    <location>
        <begin position="98"/>
        <end position="369"/>
    </location>
</feature>
<dbReference type="EMBL" id="LT594499">
    <property type="protein sequence ID" value="SBT79647.1"/>
    <property type="molecule type" value="Genomic_DNA"/>
</dbReference>
<dbReference type="SUPFAM" id="SSF56204">
    <property type="entry name" value="Hect, E3 ligase catalytic domain"/>
    <property type="match status" value="1"/>
</dbReference>
<dbReference type="VEuPathDB" id="PlasmoDB:PmUG01_11035500"/>
<name>A0A1C3KZI4_PLAMA</name>
<keyword evidence="1 2" id="KW-0833">Ubl conjugation pathway</keyword>
<dbReference type="Pfam" id="PF00632">
    <property type="entry name" value="HECT"/>
    <property type="match status" value="1"/>
</dbReference>
<sequence>MDFHLGNKYYRSYVSENNSTEENDILEVINNVSLKTRKDLVDRILKKRRNEENDKLLRNEMENKKECDNMKKNNKKYNDTNKNNMYVEYDEKTTKAMELAMYESLGRVMGMCVCIASALNICFNPIIWKKICGMPLELQDLCDYDFVAVEMLKTLKMLCDERTNGWNVELKQSLGDMTFLTEDSGGNSIELIRNGVNVPINFDNLELFIRLMTRCKMNESSKGIRYLLKGFSSVIPLGRLRLLYEFTNVEHMVCGEREINLDVLKAHTWSNDLKIKHKLFTVLEEFTNEQLQSFLRFVSGRSRLPTTKNDWYMIIDVDNGNHNFSQIDQRLPTAVTCGFRLLLPQYSTLEILKERLLYAIKNCTAIDLDTFVVHDQMQLMYEE</sequence>
<evidence type="ECO:0000313" key="4">
    <source>
        <dbReference type="EMBL" id="SBT79647.1"/>
    </source>
</evidence>
<dbReference type="Gene3D" id="3.30.2410.10">
    <property type="entry name" value="Hect, E3 ligase catalytic domain"/>
    <property type="match status" value="1"/>
</dbReference>
<feature type="active site" description="Glycyl thioester intermediate" evidence="2">
    <location>
        <position position="337"/>
    </location>
</feature>
<dbReference type="Gene3D" id="3.90.1750.10">
    <property type="entry name" value="Hect, E3 ligase catalytic domains"/>
    <property type="match status" value="1"/>
</dbReference>
<dbReference type="InterPro" id="IPR000569">
    <property type="entry name" value="HECT_dom"/>
</dbReference>
<dbReference type="InterPro" id="IPR042469">
    <property type="entry name" value="HECTD3"/>
</dbReference>
<evidence type="ECO:0000256" key="2">
    <source>
        <dbReference type="PROSITE-ProRule" id="PRU00104"/>
    </source>
</evidence>
<dbReference type="Gene3D" id="3.30.2160.10">
    <property type="entry name" value="Hect, E3 ligase catalytic domain"/>
    <property type="match status" value="1"/>
</dbReference>